<proteinExistence type="predicted"/>
<dbReference type="PANTHER" id="PTHR47643:SF2">
    <property type="entry name" value="TPR DOMAIN PROTEIN (AFU_ORTHOLOGUE AFUA_5G12710)"/>
    <property type="match status" value="1"/>
</dbReference>
<comment type="caution">
    <text evidence="2">The sequence shown here is derived from an EMBL/GenBank/DDBJ whole genome shotgun (WGS) entry which is preliminary data.</text>
</comment>
<dbReference type="SUPFAM" id="SSF82199">
    <property type="entry name" value="SET domain"/>
    <property type="match status" value="1"/>
</dbReference>
<accession>A0ABD3NPI2</accession>
<dbReference type="EMBL" id="JALLPJ020001046">
    <property type="protein sequence ID" value="KAL3777408.1"/>
    <property type="molecule type" value="Genomic_DNA"/>
</dbReference>
<evidence type="ECO:0000313" key="3">
    <source>
        <dbReference type="Proteomes" id="UP001530400"/>
    </source>
</evidence>
<dbReference type="InterPro" id="IPR053209">
    <property type="entry name" value="Gramillin-biosynth_MTr"/>
</dbReference>
<dbReference type="AlphaFoldDB" id="A0ABD3NPI2"/>
<dbReference type="PANTHER" id="PTHR47643">
    <property type="entry name" value="TPR DOMAIN PROTEIN (AFU_ORTHOLOGUE AFUA_5G12710)"/>
    <property type="match status" value="1"/>
</dbReference>
<dbReference type="InterPro" id="IPR001214">
    <property type="entry name" value="SET_dom"/>
</dbReference>
<dbReference type="CDD" id="cd20071">
    <property type="entry name" value="SET_SMYD"/>
    <property type="match status" value="1"/>
</dbReference>
<keyword evidence="3" id="KW-1185">Reference proteome</keyword>
<gene>
    <name evidence="2" type="ORF">ACHAWO_004763</name>
</gene>
<sequence>MPNKKKGKKKLSTKAAVAMPEISVAASKREETKQLDDVSCLLFGPSDGDTLPFDLPYIGPIELVDQRYSGENENQVVHGRGLIVTRDVLPGECLFVTLAIVSTPVDEVHRRFVELHNGEYSVNDTSSSGYGRELEDITESFLVEQIQTFCKERDTEDVDFMQRTFDSFVSQMSSEDVPSAELDVILADVSLHSDKNVNMELEEETIVNIIRRNAFGPDYHNYDTIADYWTKNADTIQEPAYNRLLGVYPLAAMINHSCSPNAIRIFGTIPASIKTKPLQGREVMIVHASVPMKKGTEVMWSYLPPTTPFNARHEMLESKYGFSCQCNRCVCEKKAMDGREFDQIAKQNIDDSSLPKIIQILEAAFISNSISSEAQRYLRVGYASIYMQYFNAALASPNSTESNDVLSNLLKLAMQLHFSFVSCNNASTEHLSILHLCYELASSMHTRAMTFFPDTTNTTMSQVRFWTEQLKKAHMIRFGSLGENLETVRNVMKHSRAVLRNRGGWYAVKDKFI</sequence>
<feature type="domain" description="SET" evidence="1">
    <location>
        <begin position="62"/>
        <end position="303"/>
    </location>
</feature>
<protein>
    <recommendedName>
        <fullName evidence="1">SET domain-containing protein</fullName>
    </recommendedName>
</protein>
<evidence type="ECO:0000313" key="2">
    <source>
        <dbReference type="EMBL" id="KAL3777408.1"/>
    </source>
</evidence>
<dbReference type="InterPro" id="IPR046341">
    <property type="entry name" value="SET_dom_sf"/>
</dbReference>
<dbReference type="PROSITE" id="PS50280">
    <property type="entry name" value="SET"/>
    <property type="match status" value="1"/>
</dbReference>
<dbReference type="Pfam" id="PF00856">
    <property type="entry name" value="SET"/>
    <property type="match status" value="1"/>
</dbReference>
<dbReference type="Gene3D" id="2.170.270.10">
    <property type="entry name" value="SET domain"/>
    <property type="match status" value="1"/>
</dbReference>
<evidence type="ECO:0000259" key="1">
    <source>
        <dbReference type="PROSITE" id="PS50280"/>
    </source>
</evidence>
<dbReference type="Proteomes" id="UP001530400">
    <property type="component" value="Unassembled WGS sequence"/>
</dbReference>
<organism evidence="2 3">
    <name type="scientific">Cyclotella atomus</name>
    <dbReference type="NCBI Taxonomy" id="382360"/>
    <lineage>
        <taxon>Eukaryota</taxon>
        <taxon>Sar</taxon>
        <taxon>Stramenopiles</taxon>
        <taxon>Ochrophyta</taxon>
        <taxon>Bacillariophyta</taxon>
        <taxon>Coscinodiscophyceae</taxon>
        <taxon>Thalassiosirophycidae</taxon>
        <taxon>Stephanodiscales</taxon>
        <taxon>Stephanodiscaceae</taxon>
        <taxon>Cyclotella</taxon>
    </lineage>
</organism>
<name>A0ABD3NPI2_9STRA</name>
<reference evidence="2 3" key="1">
    <citation type="submission" date="2024-10" db="EMBL/GenBank/DDBJ databases">
        <title>Updated reference genomes for cyclostephanoid diatoms.</title>
        <authorList>
            <person name="Roberts W.R."/>
            <person name="Alverson A.J."/>
        </authorList>
    </citation>
    <scope>NUCLEOTIDE SEQUENCE [LARGE SCALE GENOMIC DNA]</scope>
    <source>
        <strain evidence="2 3">AJA010-31</strain>
    </source>
</reference>